<dbReference type="PANTHER" id="PTHR11377:SF5">
    <property type="entry name" value="GLYCYLPEPTIDE N-TETRADECANOYLTRANSFERASE"/>
    <property type="match status" value="1"/>
</dbReference>
<protein>
    <recommendedName>
        <fullName evidence="4 8">Glycylpeptide N-tetradecanoyltransferase</fullName>
        <ecNumber evidence="3 8">2.3.1.97</ecNumber>
    </recommendedName>
</protein>
<feature type="domain" description="Glycylpeptide N-tetradecanoyltransferase C-terminal" evidence="12">
    <location>
        <begin position="336"/>
        <end position="491"/>
    </location>
</feature>
<dbReference type="EMBL" id="JAPDRL010000097">
    <property type="protein sequence ID" value="KAJ9657681.1"/>
    <property type="molecule type" value="Genomic_DNA"/>
</dbReference>
<organism evidence="13 14">
    <name type="scientific">Coniosporium apollinis</name>
    <dbReference type="NCBI Taxonomy" id="61459"/>
    <lineage>
        <taxon>Eukaryota</taxon>
        <taxon>Fungi</taxon>
        <taxon>Dikarya</taxon>
        <taxon>Ascomycota</taxon>
        <taxon>Pezizomycotina</taxon>
        <taxon>Dothideomycetes</taxon>
        <taxon>Dothideomycetes incertae sedis</taxon>
        <taxon>Coniosporium</taxon>
    </lineage>
</organism>
<feature type="compositionally biased region" description="Low complexity" evidence="10">
    <location>
        <begin position="39"/>
        <end position="50"/>
    </location>
</feature>
<dbReference type="InterPro" id="IPR016181">
    <property type="entry name" value="Acyl_CoA_acyltransferase"/>
</dbReference>
<name>A0ABQ9NH26_9PEZI</name>
<evidence type="ECO:0000256" key="2">
    <source>
        <dbReference type="ARBA" id="ARBA00009469"/>
    </source>
</evidence>
<feature type="domain" description="Glycylpeptide N-tetradecanoyltransferase N-terminal" evidence="11">
    <location>
        <begin position="167"/>
        <end position="322"/>
    </location>
</feature>
<dbReference type="PROSITE" id="PS00975">
    <property type="entry name" value="NMT_1"/>
    <property type="match status" value="1"/>
</dbReference>
<dbReference type="InterPro" id="IPR022678">
    <property type="entry name" value="NMT_CS"/>
</dbReference>
<dbReference type="Pfam" id="PF01233">
    <property type="entry name" value="NMT"/>
    <property type="match status" value="1"/>
</dbReference>
<accession>A0ABQ9NH26</accession>
<reference evidence="13" key="1">
    <citation type="submission" date="2022-10" db="EMBL/GenBank/DDBJ databases">
        <title>Culturing micro-colonial fungi from biological soil crusts in the Mojave desert and describing Neophaeococcomyces mojavensis, and introducing the new genera and species Taxawa tesnikishii.</title>
        <authorList>
            <person name="Kurbessoian T."/>
            <person name="Stajich J.E."/>
        </authorList>
    </citation>
    <scope>NUCLEOTIDE SEQUENCE</scope>
    <source>
        <strain evidence="13">TK_1</strain>
    </source>
</reference>
<evidence type="ECO:0000313" key="14">
    <source>
        <dbReference type="Proteomes" id="UP001172684"/>
    </source>
</evidence>
<feature type="compositionally biased region" description="Basic residues" evidence="10">
    <location>
        <begin position="53"/>
        <end position="63"/>
    </location>
</feature>
<sequence>MPQEVSVPVDEQATEEAVKEVLSQADPADHESSGDEAPADGASPDAVAAEAAKKKKRKKRSKVKALAESILPAGSSSSAAQKPVKLTETQKQQLFALNPALKADYEEDPQKVEQMLSKLSIADILTGMAASQRNTKDMASHKFWQTQPVPKFEDAMKPVEEGPIKIIDPERVPKEAPPFAVQGFEWDTLDLTDEHQLQEVYELLTHHYVEDDEAMFRFNYSSSFLNWALKAPGWRKDWHIGVRATTSRRLVAFISGIPVSLRVRKTTLSCSEINFLCIHKKLRSKRLAPVLIQEVTRRCYVQGVFQAIYTAGILLPAPVSTCRYFHRSLNWEKLYEVGFSPLPAGSTKQRQIARYKLPKETETPGLRPMETKDVDAVLDLLTRYLSRMDIAQEFSSEEVAHWLVHDEKVCPEQVVWSYVVEDPNQSGKITEFFSFYCLESTVIGNTKHPTIRAAYLFYYATEMAFAGDQKALKERLNRLIHDALVLAKKVGLSPLPSLPSATPSLSLSFLPLIPSPSFPIPLSFPSRAPQLTPTQANFDVFNALTLLHNPLFLEDQKFGAGDGQLNYYLYNYRANYINGGVDPKTNKADEGRMGGVGVVML</sequence>
<keyword evidence="6 8" id="KW-0012">Acyltransferase</keyword>
<dbReference type="SUPFAM" id="SSF55729">
    <property type="entry name" value="Acyl-CoA N-acyltransferases (Nat)"/>
    <property type="match status" value="3"/>
</dbReference>
<evidence type="ECO:0000256" key="1">
    <source>
        <dbReference type="ARBA" id="ARBA00003900"/>
    </source>
</evidence>
<evidence type="ECO:0000259" key="12">
    <source>
        <dbReference type="Pfam" id="PF02799"/>
    </source>
</evidence>
<keyword evidence="5 8" id="KW-0808">Transferase</keyword>
<comment type="caution">
    <text evidence="13">The sequence shown here is derived from an EMBL/GenBank/DDBJ whole genome shotgun (WGS) entry which is preliminary data.</text>
</comment>
<dbReference type="InterPro" id="IPR022677">
    <property type="entry name" value="NMT_C"/>
</dbReference>
<evidence type="ECO:0000256" key="9">
    <source>
        <dbReference type="RuleBase" id="RU004178"/>
    </source>
</evidence>
<evidence type="ECO:0000256" key="8">
    <source>
        <dbReference type="RuleBase" id="RU000586"/>
    </source>
</evidence>
<comment type="similarity">
    <text evidence="2 9">Belongs to the NMT family.</text>
</comment>
<dbReference type="Proteomes" id="UP001172684">
    <property type="component" value="Unassembled WGS sequence"/>
</dbReference>
<evidence type="ECO:0000256" key="4">
    <source>
        <dbReference type="ARBA" id="ARBA00022240"/>
    </source>
</evidence>
<keyword evidence="14" id="KW-1185">Reference proteome</keyword>
<dbReference type="PANTHER" id="PTHR11377">
    <property type="entry name" value="N-MYRISTOYL TRANSFERASE"/>
    <property type="match status" value="1"/>
</dbReference>
<evidence type="ECO:0000259" key="11">
    <source>
        <dbReference type="Pfam" id="PF01233"/>
    </source>
</evidence>
<dbReference type="EC" id="2.3.1.97" evidence="3 8"/>
<dbReference type="PROSITE" id="PS00976">
    <property type="entry name" value="NMT_2"/>
    <property type="match status" value="1"/>
</dbReference>
<gene>
    <name evidence="13" type="primary">NMT1</name>
    <name evidence="13" type="ORF">H2201_008087</name>
</gene>
<evidence type="ECO:0000256" key="7">
    <source>
        <dbReference type="ARBA" id="ARBA00048276"/>
    </source>
</evidence>
<evidence type="ECO:0000313" key="13">
    <source>
        <dbReference type="EMBL" id="KAJ9657681.1"/>
    </source>
</evidence>
<proteinExistence type="inferred from homology"/>
<dbReference type="InterPro" id="IPR022676">
    <property type="entry name" value="NMT_N"/>
</dbReference>
<dbReference type="Gene3D" id="3.40.630.30">
    <property type="match status" value="3"/>
</dbReference>
<dbReference type="PIRSF" id="PIRSF015892">
    <property type="entry name" value="N-myristl_transf"/>
    <property type="match status" value="1"/>
</dbReference>
<evidence type="ECO:0000256" key="10">
    <source>
        <dbReference type="SAM" id="MobiDB-lite"/>
    </source>
</evidence>
<dbReference type="Pfam" id="PF02799">
    <property type="entry name" value="NMT_C"/>
    <property type="match status" value="2"/>
</dbReference>
<evidence type="ECO:0000256" key="3">
    <source>
        <dbReference type="ARBA" id="ARBA00012923"/>
    </source>
</evidence>
<dbReference type="InterPro" id="IPR000903">
    <property type="entry name" value="NMT"/>
</dbReference>
<comment type="function">
    <text evidence="1 8">Adds a myristoyl group to the N-terminal glycine residue of certain cellular proteins.</text>
</comment>
<dbReference type="GO" id="GO:0004379">
    <property type="term" value="F:glycylpeptide N-tetradecanoyltransferase activity"/>
    <property type="evidence" value="ECO:0007669"/>
    <property type="project" value="UniProtKB-EC"/>
</dbReference>
<evidence type="ECO:0000256" key="6">
    <source>
        <dbReference type="ARBA" id="ARBA00023315"/>
    </source>
</evidence>
<evidence type="ECO:0000256" key="5">
    <source>
        <dbReference type="ARBA" id="ARBA00022679"/>
    </source>
</evidence>
<feature type="domain" description="Glycylpeptide N-tetradecanoyltransferase C-terminal" evidence="12">
    <location>
        <begin position="534"/>
        <end position="599"/>
    </location>
</feature>
<feature type="region of interest" description="Disordered" evidence="10">
    <location>
        <begin position="1"/>
        <end position="84"/>
    </location>
</feature>
<comment type="catalytic activity">
    <reaction evidence="7 8">
        <text>N-terminal glycyl-[protein] + tetradecanoyl-CoA = N-tetradecanoylglycyl-[protein] + CoA + H(+)</text>
        <dbReference type="Rhea" id="RHEA:15521"/>
        <dbReference type="Rhea" id="RHEA-COMP:12666"/>
        <dbReference type="Rhea" id="RHEA-COMP:12667"/>
        <dbReference type="ChEBI" id="CHEBI:15378"/>
        <dbReference type="ChEBI" id="CHEBI:57287"/>
        <dbReference type="ChEBI" id="CHEBI:57385"/>
        <dbReference type="ChEBI" id="CHEBI:64723"/>
        <dbReference type="ChEBI" id="CHEBI:133050"/>
        <dbReference type="EC" id="2.3.1.97"/>
    </reaction>
</comment>